<dbReference type="OrthoDB" id="333503at2"/>
<evidence type="ECO:0000313" key="1">
    <source>
        <dbReference type="EMBL" id="MDV6234599.1"/>
    </source>
</evidence>
<accession>A0A2N0B6B5</accession>
<reference evidence="1" key="3">
    <citation type="submission" date="2023-10" db="EMBL/GenBank/DDBJ databases">
        <authorList>
            <person name="Picardeau M."/>
            <person name="Thibeaux R."/>
        </authorList>
    </citation>
    <scope>NUCLEOTIDE SEQUENCE</scope>
    <source>
        <strain evidence="1">ATI7-C-A5</strain>
    </source>
</reference>
<proteinExistence type="predicted"/>
<reference evidence="2" key="1">
    <citation type="submission" date="2017-07" db="EMBL/GenBank/DDBJ databases">
        <title>Leptospira spp. isolated from tropical soils.</title>
        <authorList>
            <person name="Thibeaux R."/>
            <person name="Iraola G."/>
            <person name="Ferres I."/>
            <person name="Bierque E."/>
            <person name="Girault D."/>
            <person name="Soupe-Gilbert M.-E."/>
            <person name="Picardeau M."/>
            <person name="Goarant C."/>
        </authorList>
    </citation>
    <scope>NUCLEOTIDE SEQUENCE [LARGE SCALE GENOMIC DNA]</scope>
    <source>
        <strain evidence="2">ATI7-C-A5</strain>
    </source>
</reference>
<protein>
    <submittedName>
        <fullName evidence="2">Uncharacterized protein</fullName>
    </submittedName>
</protein>
<gene>
    <name evidence="1" type="ORF">CH379_003025</name>
    <name evidence="2" type="ORF">CH379_15100</name>
</gene>
<evidence type="ECO:0000313" key="3">
    <source>
        <dbReference type="Proteomes" id="UP000232122"/>
    </source>
</evidence>
<comment type="caution">
    <text evidence="2">The sequence shown here is derived from an EMBL/GenBank/DDBJ whole genome shotgun (WGS) entry which is preliminary data.</text>
</comment>
<dbReference type="RefSeq" id="WP_100747650.1">
    <property type="nucleotide sequence ID" value="NZ_NPEF02000002.1"/>
</dbReference>
<dbReference type="EMBL" id="NPEF01000174">
    <property type="protein sequence ID" value="PJZ92085.1"/>
    <property type="molecule type" value="Genomic_DNA"/>
</dbReference>
<evidence type="ECO:0000313" key="2">
    <source>
        <dbReference type="EMBL" id="PJZ92085.1"/>
    </source>
</evidence>
<dbReference type="EMBL" id="NPEF02000002">
    <property type="protein sequence ID" value="MDV6234599.1"/>
    <property type="molecule type" value="Genomic_DNA"/>
</dbReference>
<dbReference type="AlphaFoldDB" id="A0A2N0BIF5"/>
<keyword evidence="3" id="KW-1185">Reference proteome</keyword>
<name>A0A2N0BIF5_9LEPT</name>
<reference evidence="1 3" key="2">
    <citation type="journal article" date="2018" name="Microb. Genom.">
        <title>Deciphering the unexplored Leptospira diversity from soils uncovers genomic evolution to virulence.</title>
        <authorList>
            <person name="Thibeaux R."/>
            <person name="Iraola G."/>
            <person name="Ferres I."/>
            <person name="Bierque E."/>
            <person name="Girault D."/>
            <person name="Soupe-Gilbert M.E."/>
            <person name="Picardeau M."/>
            <person name="Goarant C."/>
        </authorList>
    </citation>
    <scope>NUCLEOTIDE SEQUENCE [LARGE SCALE GENOMIC DNA]</scope>
    <source>
        <strain evidence="1 3">ATI7-C-A5</strain>
    </source>
</reference>
<organism evidence="2">
    <name type="scientific">Leptospira ellisii</name>
    <dbReference type="NCBI Taxonomy" id="2023197"/>
    <lineage>
        <taxon>Bacteria</taxon>
        <taxon>Pseudomonadati</taxon>
        <taxon>Spirochaetota</taxon>
        <taxon>Spirochaetia</taxon>
        <taxon>Leptospirales</taxon>
        <taxon>Leptospiraceae</taxon>
        <taxon>Leptospira</taxon>
    </lineage>
</organism>
<dbReference type="Proteomes" id="UP000232122">
    <property type="component" value="Unassembled WGS sequence"/>
</dbReference>
<accession>A0A2N0BIF5</accession>
<sequence>MANITKYDRVRIRFLCDQVGALREKGLDARSVFDRCWEKIPEALVQKLNAEELLTYVQRHVLPVQIVSLRQERIPETAETRTA</sequence>